<dbReference type="PRINTS" id="PR00111">
    <property type="entry name" value="ABHYDROLASE"/>
</dbReference>
<evidence type="ECO:0000313" key="2">
    <source>
        <dbReference type="EMBL" id="NED94910.1"/>
    </source>
</evidence>
<dbReference type="InterPro" id="IPR050471">
    <property type="entry name" value="AB_hydrolase"/>
</dbReference>
<dbReference type="SUPFAM" id="SSF53474">
    <property type="entry name" value="alpha/beta-Hydrolases"/>
    <property type="match status" value="1"/>
</dbReference>
<dbReference type="InterPro" id="IPR029058">
    <property type="entry name" value="AB_hydrolase_fold"/>
</dbReference>
<dbReference type="Pfam" id="PF00561">
    <property type="entry name" value="Abhydrolase_1"/>
    <property type="match status" value="1"/>
</dbReference>
<name>A0A6N9YJ11_9ACTN</name>
<protein>
    <submittedName>
        <fullName evidence="2">Alpha/beta hydrolase</fullName>
    </submittedName>
</protein>
<feature type="domain" description="AB hydrolase-1" evidence="1">
    <location>
        <begin position="28"/>
        <end position="250"/>
    </location>
</feature>
<sequence>MPTTPWRNGAVHYELDRTEGNGSGQQTPLVLVHGTGGDAEAVFGHVVGPLVEHRDVIRPNLSGSGRTGDTGGELTVDTFAEQVAAATRAASPNQPADLLGFSLGAVAAAATAATNPELVRRLILVAGWAHTTDPRDRLYFETWERLFETDRDLFKRFTALTGYSAAAVDGFGHDGISQYLGNEWPPPSMGRQITAGLRVDIRALLPQIQAPTLVIGLGADAMVPVEGSRQLHAGIPDSRLVEINGEGHMDWFIQPDRLLTQVQAFLDT</sequence>
<dbReference type="PANTHER" id="PTHR43433">
    <property type="entry name" value="HYDROLASE, ALPHA/BETA FOLD FAMILY PROTEIN"/>
    <property type="match status" value="1"/>
</dbReference>
<organism evidence="2 3">
    <name type="scientific">Phytoactinopolyspora alkaliphila</name>
    <dbReference type="NCBI Taxonomy" id="1783498"/>
    <lineage>
        <taxon>Bacteria</taxon>
        <taxon>Bacillati</taxon>
        <taxon>Actinomycetota</taxon>
        <taxon>Actinomycetes</taxon>
        <taxon>Jiangellales</taxon>
        <taxon>Jiangellaceae</taxon>
        <taxon>Phytoactinopolyspora</taxon>
    </lineage>
</organism>
<keyword evidence="3" id="KW-1185">Reference proteome</keyword>
<comment type="caution">
    <text evidence="2">The sequence shown here is derived from an EMBL/GenBank/DDBJ whole genome shotgun (WGS) entry which is preliminary data.</text>
</comment>
<dbReference type="EMBL" id="JAAGOB010000003">
    <property type="protein sequence ID" value="NED94910.1"/>
    <property type="molecule type" value="Genomic_DNA"/>
</dbReference>
<dbReference type="PANTHER" id="PTHR43433:SF5">
    <property type="entry name" value="AB HYDROLASE-1 DOMAIN-CONTAINING PROTEIN"/>
    <property type="match status" value="1"/>
</dbReference>
<evidence type="ECO:0000313" key="3">
    <source>
        <dbReference type="Proteomes" id="UP000469185"/>
    </source>
</evidence>
<dbReference type="RefSeq" id="WP_163817210.1">
    <property type="nucleotide sequence ID" value="NZ_JAAGOB010000003.1"/>
</dbReference>
<dbReference type="AlphaFoldDB" id="A0A6N9YJ11"/>
<dbReference type="Proteomes" id="UP000469185">
    <property type="component" value="Unassembled WGS sequence"/>
</dbReference>
<keyword evidence="2" id="KW-0378">Hydrolase</keyword>
<evidence type="ECO:0000259" key="1">
    <source>
        <dbReference type="Pfam" id="PF00561"/>
    </source>
</evidence>
<accession>A0A6N9YJ11</accession>
<reference evidence="2 3" key="1">
    <citation type="submission" date="2020-02" db="EMBL/GenBank/DDBJ databases">
        <authorList>
            <person name="Li X.-J."/>
            <person name="Feng X.-M."/>
        </authorList>
    </citation>
    <scope>NUCLEOTIDE SEQUENCE [LARGE SCALE GENOMIC DNA]</scope>
    <source>
        <strain evidence="2 3">CGMCC 4.7225</strain>
    </source>
</reference>
<dbReference type="Gene3D" id="3.40.50.1820">
    <property type="entry name" value="alpha/beta hydrolase"/>
    <property type="match status" value="1"/>
</dbReference>
<proteinExistence type="predicted"/>
<dbReference type="InterPro" id="IPR000073">
    <property type="entry name" value="AB_hydrolase_1"/>
</dbReference>
<gene>
    <name evidence="2" type="ORF">G1H11_06250</name>
</gene>
<dbReference type="GO" id="GO:0016787">
    <property type="term" value="F:hydrolase activity"/>
    <property type="evidence" value="ECO:0007669"/>
    <property type="project" value="UniProtKB-KW"/>
</dbReference>